<dbReference type="HOGENOM" id="CLU_040461_1_1_1"/>
<dbReference type="InParanoid" id="E3MNJ8"/>
<dbReference type="EMBL" id="DS268460">
    <property type="protein sequence ID" value="EFP06137.1"/>
    <property type="molecule type" value="Genomic_DNA"/>
</dbReference>
<accession>E3MNJ8</accession>
<dbReference type="PANTHER" id="PTHR31464">
    <property type="entry name" value="PROTEIN CBG01266"/>
    <property type="match status" value="1"/>
</dbReference>
<dbReference type="eggNOG" id="ENOG502TJDS">
    <property type="taxonomic scope" value="Eukaryota"/>
</dbReference>
<protein>
    <submittedName>
        <fullName evidence="1">Uncharacterized protein</fullName>
    </submittedName>
</protein>
<name>E3MNJ8_CAERE</name>
<dbReference type="Proteomes" id="UP000008281">
    <property type="component" value="Unassembled WGS sequence"/>
</dbReference>
<keyword evidence="2" id="KW-1185">Reference proteome</keyword>
<gene>
    <name evidence="1" type="ORF">CRE_05881</name>
</gene>
<sequence>MGDLLKNSEKKEDMSLFIRTITKLAMEEGDFISQGTLKELEEMLRPDELSESRDKLVGVDITPEQVETIKKVCEVVKGLVTVGKFVCDKLGPFLGPVGTVAGVVLDIISYLQPKEDDPVLKELGELKNQLTALSQKMTAQFDDLKSFIVEQEFLNVREDIHLAKIHFKFQRYTISMTKLFMYMTDTMSERTKESVNLFEEIYMKAKPQELVYVSLHLRSNDSRVKNQEMLAKLEQESTNPLKWAMKGDNLQSKATFEKWTGILESVLTEALFLETYAAGLLPSIGQHGVNKILEKIARYVELAKQWDEYYLNTETFWPAGVEKLVNDIHENRSLRTKEDIIEVLWKGIESIYTNFQFYAVVLPDEHIYAYYKHYEDQAIVSAREGFVIMVYRSARNPQATKEWLEYTVKDYLMIDTATEHFEVNKWTVVRNHYKQKKVDTIGRFFGSFYFVVAQDRNHVASRFSKIDGWDCGPGFLTYDAHLLVSYCIGMEKFPIFFLFGA</sequence>
<dbReference type="Pfam" id="PF05075">
    <property type="entry name" value="DUF684"/>
    <property type="match status" value="1"/>
</dbReference>
<dbReference type="InterPro" id="IPR007767">
    <property type="entry name" value="DUF684"/>
</dbReference>
<dbReference type="PANTHER" id="PTHR31464:SF7">
    <property type="entry name" value="DUF4781 DOMAIN-CONTAINING PROTEIN"/>
    <property type="match status" value="1"/>
</dbReference>
<organism evidence="2">
    <name type="scientific">Caenorhabditis remanei</name>
    <name type="common">Caenorhabditis vulgaris</name>
    <dbReference type="NCBI Taxonomy" id="31234"/>
    <lineage>
        <taxon>Eukaryota</taxon>
        <taxon>Metazoa</taxon>
        <taxon>Ecdysozoa</taxon>
        <taxon>Nematoda</taxon>
        <taxon>Chromadorea</taxon>
        <taxon>Rhabditida</taxon>
        <taxon>Rhabditina</taxon>
        <taxon>Rhabditomorpha</taxon>
        <taxon>Rhabditoidea</taxon>
        <taxon>Rhabditidae</taxon>
        <taxon>Peloderinae</taxon>
        <taxon>Caenorhabditis</taxon>
    </lineage>
</organism>
<dbReference type="AlphaFoldDB" id="E3MNJ8"/>
<proteinExistence type="predicted"/>
<dbReference type="OrthoDB" id="5789346at2759"/>
<dbReference type="STRING" id="31234.E3MNJ8"/>
<reference evidence="1" key="1">
    <citation type="submission" date="2007-07" db="EMBL/GenBank/DDBJ databases">
        <title>PCAP assembly of the Caenorhabditis remanei genome.</title>
        <authorList>
            <consortium name="The Caenorhabditis remanei Sequencing Consortium"/>
            <person name="Wilson R.K."/>
        </authorList>
    </citation>
    <scope>NUCLEOTIDE SEQUENCE [LARGE SCALE GENOMIC DNA]</scope>
    <source>
        <strain evidence="1">PB4641</strain>
    </source>
</reference>
<evidence type="ECO:0000313" key="1">
    <source>
        <dbReference type="EMBL" id="EFP06137.1"/>
    </source>
</evidence>
<dbReference type="FunCoup" id="E3MNJ8">
    <property type="interactions" value="52"/>
</dbReference>
<evidence type="ECO:0000313" key="2">
    <source>
        <dbReference type="Proteomes" id="UP000008281"/>
    </source>
</evidence>